<dbReference type="EMBL" id="MCFE01000225">
    <property type="protein sequence ID" value="ORX93730.1"/>
    <property type="molecule type" value="Genomic_DNA"/>
</dbReference>
<keyword evidence="6" id="KW-1185">Reference proteome</keyword>
<dbReference type="Gene3D" id="2.60.40.790">
    <property type="match status" value="1"/>
</dbReference>
<keyword evidence="1" id="KW-0346">Stress response</keyword>
<dbReference type="Pfam" id="PF00011">
    <property type="entry name" value="HSP20"/>
    <property type="match status" value="1"/>
</dbReference>
<dbReference type="InParanoid" id="A0A1Y1Y6U0"/>
<dbReference type="STRING" id="1314790.A0A1Y1Y6U0"/>
<reference evidence="5 6" key="1">
    <citation type="submission" date="2016-07" db="EMBL/GenBank/DDBJ databases">
        <title>Pervasive Adenine N6-methylation of Active Genes in Fungi.</title>
        <authorList>
            <consortium name="DOE Joint Genome Institute"/>
            <person name="Mondo S.J."/>
            <person name="Dannebaum R.O."/>
            <person name="Kuo R.C."/>
            <person name="Labutti K."/>
            <person name="Haridas S."/>
            <person name="Kuo A."/>
            <person name="Salamov A."/>
            <person name="Ahrendt S.R."/>
            <person name="Lipzen A."/>
            <person name="Sullivan W."/>
            <person name="Andreopoulos W.B."/>
            <person name="Clum A."/>
            <person name="Lindquist E."/>
            <person name="Daum C."/>
            <person name="Ramamoorthy G.K."/>
            <person name="Gryganskyi A."/>
            <person name="Culley D."/>
            <person name="Magnuson J.K."/>
            <person name="James T.Y."/>
            <person name="O'Malley M.A."/>
            <person name="Stajich J.E."/>
            <person name="Spatafora J.W."/>
            <person name="Visel A."/>
            <person name="Grigoriev I.V."/>
        </authorList>
    </citation>
    <scope>NUCLEOTIDE SEQUENCE [LARGE SCALE GENOMIC DNA]</scope>
    <source>
        <strain evidence="5 6">CBS 931.73</strain>
    </source>
</reference>
<evidence type="ECO:0000313" key="5">
    <source>
        <dbReference type="EMBL" id="ORX93730.1"/>
    </source>
</evidence>
<feature type="domain" description="SHSP" evidence="4">
    <location>
        <begin position="50"/>
        <end position="169"/>
    </location>
</feature>
<proteinExistence type="inferred from homology"/>
<dbReference type="OrthoDB" id="1431247at2759"/>
<name>A0A1Y1Y6U0_9FUNG</name>
<dbReference type="PANTHER" id="PTHR11527">
    <property type="entry name" value="HEAT-SHOCK PROTEIN 20 FAMILY MEMBER"/>
    <property type="match status" value="1"/>
</dbReference>
<evidence type="ECO:0000256" key="3">
    <source>
        <dbReference type="RuleBase" id="RU003616"/>
    </source>
</evidence>
<dbReference type="InterPro" id="IPR008978">
    <property type="entry name" value="HSP20-like_chaperone"/>
</dbReference>
<evidence type="ECO:0000259" key="4">
    <source>
        <dbReference type="PROSITE" id="PS01031"/>
    </source>
</evidence>
<comment type="caution">
    <text evidence="5">The sequence shown here is derived from an EMBL/GenBank/DDBJ whole genome shotgun (WGS) entry which is preliminary data.</text>
</comment>
<dbReference type="InterPro" id="IPR031107">
    <property type="entry name" value="Small_HSP"/>
</dbReference>
<dbReference type="AlphaFoldDB" id="A0A1Y1Y6U0"/>
<evidence type="ECO:0000256" key="2">
    <source>
        <dbReference type="PROSITE-ProRule" id="PRU00285"/>
    </source>
</evidence>
<comment type="similarity">
    <text evidence="2 3">Belongs to the small heat shock protein (HSP20) family.</text>
</comment>
<evidence type="ECO:0000313" key="6">
    <source>
        <dbReference type="Proteomes" id="UP000193498"/>
    </source>
</evidence>
<gene>
    <name evidence="5" type="ORF">K493DRAFT_315838</name>
</gene>
<dbReference type="PROSITE" id="PS01031">
    <property type="entry name" value="SHSP"/>
    <property type="match status" value="1"/>
</dbReference>
<protein>
    <submittedName>
        <fullName evidence="5">HSP20-like chaperone</fullName>
    </submittedName>
</protein>
<organism evidence="5 6">
    <name type="scientific">Basidiobolus meristosporus CBS 931.73</name>
    <dbReference type="NCBI Taxonomy" id="1314790"/>
    <lineage>
        <taxon>Eukaryota</taxon>
        <taxon>Fungi</taxon>
        <taxon>Fungi incertae sedis</taxon>
        <taxon>Zoopagomycota</taxon>
        <taxon>Entomophthoromycotina</taxon>
        <taxon>Basidiobolomycetes</taxon>
        <taxon>Basidiobolales</taxon>
        <taxon>Basidiobolaceae</taxon>
        <taxon>Basidiobolus</taxon>
    </lineage>
</organism>
<dbReference type="Proteomes" id="UP000193498">
    <property type="component" value="Unassembled WGS sequence"/>
</dbReference>
<dbReference type="SUPFAM" id="SSF49764">
    <property type="entry name" value="HSP20-like chaperones"/>
    <property type="match status" value="1"/>
</dbReference>
<evidence type="ECO:0000256" key="1">
    <source>
        <dbReference type="ARBA" id="ARBA00023016"/>
    </source>
</evidence>
<dbReference type="CDD" id="cd06464">
    <property type="entry name" value="ACD_sHsps-like"/>
    <property type="match status" value="1"/>
</dbReference>
<dbReference type="InterPro" id="IPR002068">
    <property type="entry name" value="A-crystallin/Hsp20_dom"/>
</dbReference>
<sequence length="169" mass="19012">MFFPRRFAAALEHNHSAMHPHGLVESKMARKLEKHNAGRACGFHGWNQGPFSKGPQPRANLAESPSHYSLEVELPGLNKENIDLELVNDKVAILRGEFGSANSKVKETIDQLNTPWAQGRLIGAFERTFVFPDRFNLNEVKATMKDGLLKVEFPKHSEDILKVKAINIE</sequence>
<accession>A0A1Y1Y6U0</accession>